<proteinExistence type="predicted"/>
<organism evidence="1 2">
    <name type="scientific">Mucuna pruriens</name>
    <name type="common">Velvet bean</name>
    <name type="synonym">Dolichos pruriens</name>
    <dbReference type="NCBI Taxonomy" id="157652"/>
    <lineage>
        <taxon>Eukaryota</taxon>
        <taxon>Viridiplantae</taxon>
        <taxon>Streptophyta</taxon>
        <taxon>Embryophyta</taxon>
        <taxon>Tracheophyta</taxon>
        <taxon>Spermatophyta</taxon>
        <taxon>Magnoliopsida</taxon>
        <taxon>eudicotyledons</taxon>
        <taxon>Gunneridae</taxon>
        <taxon>Pentapetalae</taxon>
        <taxon>rosids</taxon>
        <taxon>fabids</taxon>
        <taxon>Fabales</taxon>
        <taxon>Fabaceae</taxon>
        <taxon>Papilionoideae</taxon>
        <taxon>50 kb inversion clade</taxon>
        <taxon>NPAAA clade</taxon>
        <taxon>indigoferoid/millettioid clade</taxon>
        <taxon>Phaseoleae</taxon>
        <taxon>Mucuna</taxon>
    </lineage>
</organism>
<dbReference type="Proteomes" id="UP000257109">
    <property type="component" value="Unassembled WGS sequence"/>
</dbReference>
<feature type="non-terminal residue" evidence="1">
    <location>
        <position position="1"/>
    </location>
</feature>
<name>A0A371HB08_MUCPR</name>
<comment type="caution">
    <text evidence="1">The sequence shown here is derived from an EMBL/GenBank/DDBJ whole genome shotgun (WGS) entry which is preliminary data.</text>
</comment>
<protein>
    <submittedName>
        <fullName evidence="1">Uncharacterized protein</fullName>
    </submittedName>
</protein>
<accession>A0A371HB08</accession>
<dbReference type="AlphaFoldDB" id="A0A371HB08"/>
<keyword evidence="2" id="KW-1185">Reference proteome</keyword>
<evidence type="ECO:0000313" key="1">
    <source>
        <dbReference type="EMBL" id="RDX99975.1"/>
    </source>
</evidence>
<reference evidence="1" key="1">
    <citation type="submission" date="2018-05" db="EMBL/GenBank/DDBJ databases">
        <title>Draft genome of Mucuna pruriens seed.</title>
        <authorList>
            <person name="Nnadi N.E."/>
            <person name="Vos R."/>
            <person name="Hasami M.H."/>
            <person name="Devisetty U.K."/>
            <person name="Aguiy J.C."/>
        </authorList>
    </citation>
    <scope>NUCLEOTIDE SEQUENCE [LARGE SCALE GENOMIC DNA]</scope>
    <source>
        <strain evidence="1">JCA_2017</strain>
    </source>
</reference>
<gene>
    <name evidence="1" type="ORF">CR513_16905</name>
</gene>
<evidence type="ECO:0000313" key="2">
    <source>
        <dbReference type="Proteomes" id="UP000257109"/>
    </source>
</evidence>
<dbReference type="EMBL" id="QJKJ01003100">
    <property type="protein sequence ID" value="RDX99975.1"/>
    <property type="molecule type" value="Genomic_DNA"/>
</dbReference>
<sequence length="79" mass="9156">MIVFVISSMPTTCIIFDQSSFFYPPYVILPPFLMPLPIVNFCKKKVVISKSSLKDEYNPIAMIVIKLPWLQQLLKKLHI</sequence>